<comment type="caution">
    <text evidence="3">The sequence shown here is derived from an EMBL/GenBank/DDBJ whole genome shotgun (WGS) entry which is preliminary data.</text>
</comment>
<dbReference type="InterPro" id="IPR025400">
    <property type="entry name" value="Lin1244/Lin1753-like_N"/>
</dbReference>
<dbReference type="PATRIC" id="fig|1339327.3.peg.2974"/>
<gene>
    <name evidence="3" type="ORF">M136_2361</name>
</gene>
<dbReference type="RefSeq" id="WP_032556832.1">
    <property type="nucleotide sequence ID" value="NZ_JGDJ01000213.1"/>
</dbReference>
<evidence type="ECO:0000259" key="2">
    <source>
        <dbReference type="Pfam" id="PF25200"/>
    </source>
</evidence>
<evidence type="ECO:0000259" key="1">
    <source>
        <dbReference type="Pfam" id="PF14297"/>
    </source>
</evidence>
<protein>
    <submittedName>
        <fullName evidence="3">Uncharacterized protein</fullName>
    </submittedName>
</protein>
<dbReference type="Pfam" id="PF25200">
    <property type="entry name" value="DUF7833"/>
    <property type="match status" value="1"/>
</dbReference>
<name>A0A015X2R7_BACFG</name>
<evidence type="ECO:0000313" key="4">
    <source>
        <dbReference type="Proteomes" id="UP000022082"/>
    </source>
</evidence>
<organism evidence="3 4">
    <name type="scientific">Bacteroides fragilis str. S36L11</name>
    <dbReference type="NCBI Taxonomy" id="1339327"/>
    <lineage>
        <taxon>Bacteria</taxon>
        <taxon>Pseudomonadati</taxon>
        <taxon>Bacteroidota</taxon>
        <taxon>Bacteroidia</taxon>
        <taxon>Bacteroidales</taxon>
        <taxon>Bacteroidaceae</taxon>
        <taxon>Bacteroides</taxon>
    </lineage>
</organism>
<dbReference type="PANTHER" id="PTHR39196">
    <property type="entry name" value="PRIMOSOME, DNAD SUBUNIT"/>
    <property type="match status" value="1"/>
</dbReference>
<accession>A0A015X2R7</accession>
<dbReference type="Pfam" id="PF14297">
    <property type="entry name" value="Lin1244_N"/>
    <property type="match status" value="1"/>
</dbReference>
<dbReference type="Proteomes" id="UP000022082">
    <property type="component" value="Unassembled WGS sequence"/>
</dbReference>
<dbReference type="PANTHER" id="PTHR39196:SF1">
    <property type="entry name" value="PRIMOSOME, DNAD SUBUNIT"/>
    <property type="match status" value="1"/>
</dbReference>
<sequence>MARPTKQGIEYFSLDVDFFSDIKVRRISKACGPASTSILICLLCNIYRDKGYYIEWDEDLPFVVADTIGTTEGAVEEVVKKAVQVGFFDKSLFDQYRILTSNGIQNRFKSAVSRREGFEYIPEYLVSVCNNPIQSNFCIQKPSSTEFLYAETQPNRVSACKSTQSKVKERISPPPHAREGDISGIRLFSDKSLTECYGELKANIPWMEQFCMNIRLDYPDFTPELFYGFLDRFFRKLQNEGEIVKSPKDAMSHFANWLNIELEKLKKDGSRTSKNHSACGSEPVSVAETLCPKEGADASPDLVKNWIDGLSIGG</sequence>
<feature type="domain" description="DUF7833" evidence="2">
    <location>
        <begin position="199"/>
        <end position="259"/>
    </location>
</feature>
<evidence type="ECO:0000313" key="3">
    <source>
        <dbReference type="EMBL" id="EXZ28430.1"/>
    </source>
</evidence>
<proteinExistence type="predicted"/>
<feature type="domain" description="Lin1244/Lin1753-like N-terminal" evidence="1">
    <location>
        <begin position="11"/>
        <end position="104"/>
    </location>
</feature>
<dbReference type="EMBL" id="JGDJ01000213">
    <property type="protein sequence ID" value="EXZ28430.1"/>
    <property type="molecule type" value="Genomic_DNA"/>
</dbReference>
<dbReference type="InterPro" id="IPR057155">
    <property type="entry name" value="DUF7833"/>
</dbReference>
<dbReference type="AlphaFoldDB" id="A0A015X2R7"/>
<reference evidence="3 4" key="1">
    <citation type="submission" date="2014-02" db="EMBL/GenBank/DDBJ databases">
        <authorList>
            <person name="Sears C."/>
            <person name="Carroll K."/>
            <person name="Sack B.R."/>
            <person name="Qadri F."/>
            <person name="Myers L.L."/>
            <person name="Chung G.-T."/>
            <person name="Escheverria P."/>
            <person name="Fraser C.M."/>
            <person name="Sadzewicz L."/>
            <person name="Shefchek K.A."/>
            <person name="Tallon L."/>
            <person name="Das S.P."/>
            <person name="Daugherty S."/>
            <person name="Mongodin E.F."/>
        </authorList>
    </citation>
    <scope>NUCLEOTIDE SEQUENCE [LARGE SCALE GENOMIC DNA]</scope>
    <source>
        <strain evidence="3 4">S36L11</strain>
    </source>
</reference>